<reference evidence="3" key="1">
    <citation type="submission" date="2016-10" db="EMBL/GenBank/DDBJ databases">
        <authorList>
            <person name="Varghese N."/>
            <person name="Submissions S."/>
        </authorList>
    </citation>
    <scope>NUCLEOTIDE SEQUENCE [LARGE SCALE GENOMIC DNA]</scope>
    <source>
        <strain evidence="3">DSM 17038</strain>
    </source>
</reference>
<dbReference type="STRING" id="341036.SAMN05660649_04320"/>
<dbReference type="Gene3D" id="1.10.10.2910">
    <property type="match status" value="1"/>
</dbReference>
<proteinExistence type="predicted"/>
<feature type="domain" description="IrrE N-terminal-like" evidence="1">
    <location>
        <begin position="63"/>
        <end position="154"/>
    </location>
</feature>
<dbReference type="Pfam" id="PF06114">
    <property type="entry name" value="Peptidase_M78"/>
    <property type="match status" value="1"/>
</dbReference>
<evidence type="ECO:0000259" key="1">
    <source>
        <dbReference type="Pfam" id="PF06114"/>
    </source>
</evidence>
<organism evidence="2 3">
    <name type="scientific">Desulfotruncus arcticus DSM 17038</name>
    <dbReference type="NCBI Taxonomy" id="1121424"/>
    <lineage>
        <taxon>Bacteria</taxon>
        <taxon>Bacillati</taxon>
        <taxon>Bacillota</taxon>
        <taxon>Clostridia</taxon>
        <taxon>Eubacteriales</taxon>
        <taxon>Desulfallaceae</taxon>
        <taxon>Desulfotruncus</taxon>
    </lineage>
</organism>
<name>A0A1I2Y938_9FIRM</name>
<dbReference type="OrthoDB" id="9796786at2"/>
<dbReference type="Proteomes" id="UP000199337">
    <property type="component" value="Unassembled WGS sequence"/>
</dbReference>
<evidence type="ECO:0000313" key="3">
    <source>
        <dbReference type="Proteomes" id="UP000199337"/>
    </source>
</evidence>
<accession>A0A1I2Y938</accession>
<evidence type="ECO:0000313" key="2">
    <source>
        <dbReference type="EMBL" id="SFH22210.1"/>
    </source>
</evidence>
<keyword evidence="3" id="KW-1185">Reference proteome</keyword>
<dbReference type="InterPro" id="IPR010359">
    <property type="entry name" value="IrrE_HExxH"/>
</dbReference>
<gene>
    <name evidence="2" type="ORF">SAMN05660649_04320</name>
</gene>
<dbReference type="RefSeq" id="WP_092474258.1">
    <property type="nucleotide sequence ID" value="NZ_FOOX01000020.1"/>
</dbReference>
<sequence length="246" mass="28485">MTESNATIEARLLVNALKPKYPLEVTWLANQILDKPVILDEQDFPMNICAMILDKPIYTSVHICVNLNRPHTSRRFGVIHELAHLYLGHKGNISFIEEEEDPVLHTEADDFSTEMLTPKHSILMLAHRYHEPMVLIHKILRGYDVSLEMTCRRILELEIFNGTFTCFNENDTFFSYSTHGFELNTENINYIPKINKGCLITRKETIHGVPVNCYIKRFISGNFLIALVEESPKPFIEKRPIFILRA</sequence>
<dbReference type="AlphaFoldDB" id="A0A1I2Y938"/>
<protein>
    <submittedName>
        <fullName evidence="2">Zn-dependent peptidase ImmA, M78 family</fullName>
    </submittedName>
</protein>
<dbReference type="EMBL" id="FOOX01000020">
    <property type="protein sequence ID" value="SFH22210.1"/>
    <property type="molecule type" value="Genomic_DNA"/>
</dbReference>